<evidence type="ECO:0000313" key="2">
    <source>
        <dbReference type="EMBL" id="KAG8544783.1"/>
    </source>
</evidence>
<organism evidence="2 3">
    <name type="scientific">Engystomops pustulosus</name>
    <name type="common">Tungara frog</name>
    <name type="synonym">Physalaemus pustulosus</name>
    <dbReference type="NCBI Taxonomy" id="76066"/>
    <lineage>
        <taxon>Eukaryota</taxon>
        <taxon>Metazoa</taxon>
        <taxon>Chordata</taxon>
        <taxon>Craniata</taxon>
        <taxon>Vertebrata</taxon>
        <taxon>Euteleostomi</taxon>
        <taxon>Amphibia</taxon>
        <taxon>Batrachia</taxon>
        <taxon>Anura</taxon>
        <taxon>Neobatrachia</taxon>
        <taxon>Hyloidea</taxon>
        <taxon>Leptodactylidae</taxon>
        <taxon>Leiuperinae</taxon>
        <taxon>Engystomops</taxon>
    </lineage>
</organism>
<accession>A0AAV6ZFX0</accession>
<proteinExistence type="predicted"/>
<protein>
    <submittedName>
        <fullName evidence="2">Uncharacterized protein</fullName>
    </submittedName>
</protein>
<comment type="caution">
    <text evidence="2">The sequence shown here is derived from an EMBL/GenBank/DDBJ whole genome shotgun (WGS) entry which is preliminary data.</text>
</comment>
<keyword evidence="3" id="KW-1185">Reference proteome</keyword>
<gene>
    <name evidence="2" type="ORF">GDO81_021860</name>
</gene>
<evidence type="ECO:0000256" key="1">
    <source>
        <dbReference type="SAM" id="MobiDB-lite"/>
    </source>
</evidence>
<feature type="region of interest" description="Disordered" evidence="1">
    <location>
        <begin position="1"/>
        <end position="21"/>
    </location>
</feature>
<name>A0AAV6ZFX0_ENGPU</name>
<dbReference type="EMBL" id="WNYA01001992">
    <property type="protein sequence ID" value="KAG8544783.1"/>
    <property type="molecule type" value="Genomic_DNA"/>
</dbReference>
<dbReference type="Proteomes" id="UP000824782">
    <property type="component" value="Unassembled WGS sequence"/>
</dbReference>
<sequence>MSSSSRLLCPPTPPDSSVLLPLQTPLSSRSSRLLCPPPPDSSVLLLQTPLSSFFSLLCPLLLQTPLVSSGLFCPLPSLENLLVPPTVVYFT</sequence>
<reference evidence="2" key="1">
    <citation type="thesis" date="2020" institute="ProQuest LLC" country="789 East Eisenhower Parkway, Ann Arbor, MI, USA">
        <title>Comparative Genomics and Chromosome Evolution.</title>
        <authorList>
            <person name="Mudd A.B."/>
        </authorList>
    </citation>
    <scope>NUCLEOTIDE SEQUENCE</scope>
    <source>
        <strain evidence="2">237g6f4</strain>
        <tissue evidence="2">Blood</tissue>
    </source>
</reference>
<dbReference type="AlphaFoldDB" id="A0AAV6ZFX0"/>
<evidence type="ECO:0000313" key="3">
    <source>
        <dbReference type="Proteomes" id="UP000824782"/>
    </source>
</evidence>